<protein>
    <submittedName>
        <fullName evidence="3">Pentatricopeptide repeat-containing protein At1g28020</fullName>
    </submittedName>
</protein>
<dbReference type="InterPro" id="IPR011990">
    <property type="entry name" value="TPR-like_helical_dom_sf"/>
</dbReference>
<gene>
    <name evidence="3" type="primary">LOC104748135</name>
</gene>
<organism evidence="2 3">
    <name type="scientific">Camelina sativa</name>
    <name type="common">False flax</name>
    <name type="synonym">Myagrum sativum</name>
    <dbReference type="NCBI Taxonomy" id="90675"/>
    <lineage>
        <taxon>Eukaryota</taxon>
        <taxon>Viridiplantae</taxon>
        <taxon>Streptophyta</taxon>
        <taxon>Embryophyta</taxon>
        <taxon>Tracheophyta</taxon>
        <taxon>Spermatophyta</taxon>
        <taxon>Magnoliopsida</taxon>
        <taxon>eudicotyledons</taxon>
        <taxon>Gunneridae</taxon>
        <taxon>Pentapetalae</taxon>
        <taxon>rosids</taxon>
        <taxon>malvids</taxon>
        <taxon>Brassicales</taxon>
        <taxon>Brassicaceae</taxon>
        <taxon>Camelineae</taxon>
        <taxon>Camelina</taxon>
    </lineage>
</organism>
<dbReference type="PANTHER" id="PTHR45717">
    <property type="entry name" value="OS12G0527900 PROTEIN"/>
    <property type="match status" value="1"/>
</dbReference>
<reference evidence="2" key="1">
    <citation type="journal article" date="2014" name="Nat. Commun.">
        <title>The emerging biofuel crop Camelina sativa retains a highly undifferentiated hexaploid genome structure.</title>
        <authorList>
            <person name="Kagale S."/>
            <person name="Koh C."/>
            <person name="Nixon J."/>
            <person name="Bollina V."/>
            <person name="Clarke W.E."/>
            <person name="Tuteja R."/>
            <person name="Spillane C."/>
            <person name="Robinson S.J."/>
            <person name="Links M.G."/>
            <person name="Clarke C."/>
            <person name="Higgins E.E."/>
            <person name="Huebert T."/>
            <person name="Sharpe A.G."/>
            <person name="Parkin I.A."/>
        </authorList>
    </citation>
    <scope>NUCLEOTIDE SEQUENCE [LARGE SCALE GENOMIC DNA]</scope>
    <source>
        <strain evidence="2">cv. DH55</strain>
    </source>
</reference>
<dbReference type="Gene3D" id="1.25.40.10">
    <property type="entry name" value="Tetratricopeptide repeat domain"/>
    <property type="match status" value="1"/>
</dbReference>
<sequence>MIMTHNLQQHARRILAYSSRSRFFCSYTNGTLPSPATNQTLLSRIEAADANRKAEITTRYSQALEVSEWMTKQKICNLVPEDFTTRFHLIENVLGLGEAEKFLESIPENLRGESMYTSLLRNYSRQPGLRALCKAVSTFEKMEKLGSRGNRDKVHEILQKMKDNNVEFDNVTVNNALRVYAAVSDVETMDKFLADWSAITTLDGLTPGNNRS</sequence>
<evidence type="ECO:0000313" key="3">
    <source>
        <dbReference type="RefSeq" id="XP_019092184.1"/>
    </source>
</evidence>
<reference evidence="3" key="2">
    <citation type="submission" date="2025-08" db="UniProtKB">
        <authorList>
            <consortium name="RefSeq"/>
        </authorList>
    </citation>
    <scope>IDENTIFICATION</scope>
    <source>
        <tissue evidence="3">Leaf</tissue>
    </source>
</reference>
<dbReference type="PANTHER" id="PTHR45717:SF30">
    <property type="entry name" value="PENTATRICOPEPTIDE REPEAT (PPR) SUPERFAMILY PROTEIN"/>
    <property type="match status" value="1"/>
</dbReference>
<comment type="similarity">
    <text evidence="1">Belongs to the PPR family. P subfamily.</text>
</comment>
<evidence type="ECO:0000313" key="2">
    <source>
        <dbReference type="Proteomes" id="UP000694864"/>
    </source>
</evidence>
<proteinExistence type="inferred from homology"/>
<name>A0ABM1QZJ6_CAMSA</name>
<accession>A0ABM1QZJ6</accession>
<dbReference type="Proteomes" id="UP000694864">
    <property type="component" value="Chromosome 15"/>
</dbReference>
<dbReference type="GeneID" id="104748135"/>
<evidence type="ECO:0000256" key="1">
    <source>
        <dbReference type="ARBA" id="ARBA00007626"/>
    </source>
</evidence>
<keyword evidence="2" id="KW-1185">Reference proteome</keyword>
<dbReference type="RefSeq" id="XP_019092184.1">
    <property type="nucleotide sequence ID" value="XM_019236639.1"/>
</dbReference>